<protein>
    <submittedName>
        <fullName evidence="2">Cyclic nucleotide-binding protein</fullName>
    </submittedName>
</protein>
<dbReference type="SUPFAM" id="SSF51206">
    <property type="entry name" value="cAMP-binding domain-like"/>
    <property type="match status" value="1"/>
</dbReference>
<organism evidence="2 3">
    <name type="scientific">Pseudocohnilembus persalinus</name>
    <name type="common">Ciliate</name>
    <dbReference type="NCBI Taxonomy" id="266149"/>
    <lineage>
        <taxon>Eukaryota</taxon>
        <taxon>Sar</taxon>
        <taxon>Alveolata</taxon>
        <taxon>Ciliophora</taxon>
        <taxon>Intramacronucleata</taxon>
        <taxon>Oligohymenophorea</taxon>
        <taxon>Scuticociliatia</taxon>
        <taxon>Philasterida</taxon>
        <taxon>Pseudocohnilembidae</taxon>
        <taxon>Pseudocohnilembus</taxon>
    </lineage>
</organism>
<feature type="region of interest" description="Disordered" evidence="1">
    <location>
        <begin position="641"/>
        <end position="699"/>
    </location>
</feature>
<proteinExistence type="predicted"/>
<comment type="caution">
    <text evidence="2">The sequence shown here is derived from an EMBL/GenBank/DDBJ whole genome shotgun (WGS) entry which is preliminary data.</text>
</comment>
<feature type="compositionally biased region" description="Polar residues" evidence="1">
    <location>
        <begin position="486"/>
        <end position="537"/>
    </location>
</feature>
<dbReference type="InterPro" id="IPR018490">
    <property type="entry name" value="cNMP-bd_dom_sf"/>
</dbReference>
<keyword evidence="3" id="KW-1185">Reference proteome</keyword>
<feature type="region of interest" description="Disordered" evidence="1">
    <location>
        <begin position="769"/>
        <end position="791"/>
    </location>
</feature>
<feature type="region of interest" description="Disordered" evidence="1">
    <location>
        <begin position="551"/>
        <end position="573"/>
    </location>
</feature>
<dbReference type="InParanoid" id="A0A0V0QPP3"/>
<name>A0A0V0QPP3_PSEPJ</name>
<sequence length="984" mass="115787">MKNRGISKQVQVEVRKNLDYNYIQQMDSPQLGQEILQKVSQPGDVIGIDAFFGNQYNDSCAVSLGVSHLIYFELDDFLYILKQFPIDFQIFSQIKDEIKFNNKNFYKSCQADGMNDHTIQNCKIVFYKPNSQILYMKYSNSEQIYERKKKERKMISKNAYKSKDEVRRSLIEIRRDLVQDLQTDSSYSNESDDTEKCLQYEDKKFVNDQPYLSDNYSGEDSEEFQYEENLYDSMSFNKNQLEEILENEYMESDSYSSKIENSGKRRSLFKKNQSLKIKFENQQVDSPIIHYKGDQSKNKQEHLKSLKDQHHKTTKIIEMLASQQNQMLQSFQPNTQIQRSVKRRNNTIIKHAQQQEMKNNKNGFSGGNFSDINDLTNKINDVKKNQKILQKFLEIPADDKNNQGFLSPQILSPRPIKKKSRIIERKEKRNSSKIINQQQIPKKQEYQLEKTESAQKIQNNDHNNKNSKFTYPAIQKGDQQEEQQSRYKYSSKLGTQKSNSQDTDIYSKQGHEQTNQEGEKQYSGQKQNPNSENQNIQATSYSHFRIKIEEEEKSDTKHQVQNNKSYSSIQFTSPKHMPIQSTLVNIPYKLNSEEQILRNISTSTDKEQNPHQNQQNISQYHQINQQNDQNSQKSLIINKQQCHQNSQQKDQNSQKSLQNNKQQQQQLNSQQSLQYNQQDQQNIQQGQQNIQQEQQNNQQSLQIPVKINNKNSPSLFLNVITDTQEDQETPKKSPSINRIRQNNRKESNNYLKNAKMNASRNPLMNLSRNPMGQSGNTPLQRAARFSKKKHQNSFIEVGQNNRISGISNILKQIVQQNQEIHSQLLQKQMSSSDQIGNDSQPKLKKFDSVNHFLMNDMHFQEQNKPWIRDNQLFRYDFERIKVYQKYYRYGNYQQVIMNYKQKSERKNKNSIKRKIFNNSDSLESSANYIGYLQQEQSPSNYQNKLENVQPMDQDISLISSSRRDLGNVSQRKFLDKSEISYSNK</sequence>
<dbReference type="EMBL" id="LDAU01000120">
    <property type="protein sequence ID" value="KRX04235.1"/>
    <property type="molecule type" value="Genomic_DNA"/>
</dbReference>
<dbReference type="Proteomes" id="UP000054937">
    <property type="component" value="Unassembled WGS sequence"/>
</dbReference>
<feature type="region of interest" description="Disordered" evidence="1">
    <location>
        <begin position="399"/>
        <end position="537"/>
    </location>
</feature>
<reference evidence="2 3" key="1">
    <citation type="journal article" date="2015" name="Sci. Rep.">
        <title>Genome of the facultative scuticociliatosis pathogen Pseudocohnilembus persalinus provides insight into its virulence through horizontal gene transfer.</title>
        <authorList>
            <person name="Xiong J."/>
            <person name="Wang G."/>
            <person name="Cheng J."/>
            <person name="Tian M."/>
            <person name="Pan X."/>
            <person name="Warren A."/>
            <person name="Jiang C."/>
            <person name="Yuan D."/>
            <person name="Miao W."/>
        </authorList>
    </citation>
    <scope>NUCLEOTIDE SEQUENCE [LARGE SCALE GENOMIC DNA]</scope>
    <source>
        <strain evidence="2">36N120E</strain>
    </source>
</reference>
<feature type="compositionally biased region" description="Basic and acidic residues" evidence="1">
    <location>
        <begin position="421"/>
        <end position="430"/>
    </location>
</feature>
<gene>
    <name evidence="2" type="ORF">PPERSA_11359</name>
</gene>
<evidence type="ECO:0000313" key="3">
    <source>
        <dbReference type="Proteomes" id="UP000054937"/>
    </source>
</evidence>
<evidence type="ECO:0000313" key="2">
    <source>
        <dbReference type="EMBL" id="KRX04235.1"/>
    </source>
</evidence>
<accession>A0A0V0QPP3</accession>
<feature type="compositionally biased region" description="Low complexity" evidence="1">
    <location>
        <begin position="644"/>
        <end position="699"/>
    </location>
</feature>
<feature type="compositionally biased region" description="Basic and acidic residues" evidence="1">
    <location>
        <begin position="442"/>
        <end position="453"/>
    </location>
</feature>
<feature type="compositionally biased region" description="Polar residues" evidence="1">
    <location>
        <begin position="769"/>
        <end position="779"/>
    </location>
</feature>
<dbReference type="AlphaFoldDB" id="A0A0V0QPP3"/>
<evidence type="ECO:0000256" key="1">
    <source>
        <dbReference type="SAM" id="MobiDB-lite"/>
    </source>
</evidence>
<feature type="compositionally biased region" description="Polar residues" evidence="1">
    <location>
        <begin position="559"/>
        <end position="573"/>
    </location>
</feature>
<feature type="compositionally biased region" description="Polar residues" evidence="1">
    <location>
        <begin position="454"/>
        <end position="469"/>
    </location>
</feature>
<feature type="region of interest" description="Disordered" evidence="1">
    <location>
        <begin position="722"/>
        <end position="750"/>
    </location>
</feature>